<feature type="domain" description="Type II methyltransferase M.TaqI-like" evidence="8">
    <location>
        <begin position="112"/>
        <end position="253"/>
    </location>
</feature>
<name>A0ABT7E7U4_9FIRM</name>
<keyword evidence="11" id="KW-1185">Reference proteome</keyword>
<gene>
    <name evidence="10" type="ORF">QOZ84_05505</name>
</gene>
<evidence type="ECO:0000313" key="11">
    <source>
        <dbReference type="Proteomes" id="UP001301012"/>
    </source>
</evidence>
<dbReference type="Gene3D" id="3.40.50.150">
    <property type="entry name" value="Vaccinia Virus protein VP39"/>
    <property type="match status" value="1"/>
</dbReference>
<dbReference type="SUPFAM" id="SSF53335">
    <property type="entry name" value="S-adenosyl-L-methionine-dependent methyltransferases"/>
    <property type="match status" value="1"/>
</dbReference>
<keyword evidence="3" id="KW-0808">Transferase</keyword>
<proteinExistence type="predicted"/>
<dbReference type="PANTHER" id="PTHR33841">
    <property type="entry name" value="DNA METHYLTRANSFERASE YEEA-RELATED"/>
    <property type="match status" value="1"/>
</dbReference>
<dbReference type="Proteomes" id="UP001301012">
    <property type="component" value="Unassembled WGS sequence"/>
</dbReference>
<dbReference type="InterPro" id="IPR029063">
    <property type="entry name" value="SAM-dependent_MTases_sf"/>
</dbReference>
<dbReference type="PRINTS" id="PR00507">
    <property type="entry name" value="N12N6MTFRASE"/>
</dbReference>
<keyword evidence="6" id="KW-0238">DNA-binding</keyword>
<organism evidence="10 11">
    <name type="scientific">Romboutsia sedimentorum</name>
    <dbReference type="NCBI Taxonomy" id="1368474"/>
    <lineage>
        <taxon>Bacteria</taxon>
        <taxon>Bacillati</taxon>
        <taxon>Bacillota</taxon>
        <taxon>Clostridia</taxon>
        <taxon>Peptostreptococcales</taxon>
        <taxon>Peptostreptococcaceae</taxon>
        <taxon>Romboutsia</taxon>
    </lineage>
</organism>
<comment type="caution">
    <text evidence="10">The sequence shown here is derived from an EMBL/GenBank/DDBJ whole genome shotgun (WGS) entry which is preliminary data.</text>
</comment>
<comment type="catalytic activity">
    <reaction evidence="7">
        <text>a 2'-deoxyadenosine in DNA + S-adenosyl-L-methionine = an N(6)-methyl-2'-deoxyadenosine in DNA + S-adenosyl-L-homocysteine + H(+)</text>
        <dbReference type="Rhea" id="RHEA:15197"/>
        <dbReference type="Rhea" id="RHEA-COMP:12418"/>
        <dbReference type="Rhea" id="RHEA-COMP:12419"/>
        <dbReference type="ChEBI" id="CHEBI:15378"/>
        <dbReference type="ChEBI" id="CHEBI:57856"/>
        <dbReference type="ChEBI" id="CHEBI:59789"/>
        <dbReference type="ChEBI" id="CHEBI:90615"/>
        <dbReference type="ChEBI" id="CHEBI:90616"/>
        <dbReference type="EC" id="2.1.1.72"/>
    </reaction>
</comment>
<dbReference type="EC" id="2.1.1.72" evidence="1"/>
<dbReference type="RefSeq" id="WP_284131963.1">
    <property type="nucleotide sequence ID" value="NZ_JASKYM010000002.1"/>
</dbReference>
<evidence type="ECO:0000259" key="8">
    <source>
        <dbReference type="Pfam" id="PF07669"/>
    </source>
</evidence>
<evidence type="ECO:0000256" key="6">
    <source>
        <dbReference type="ARBA" id="ARBA00023125"/>
    </source>
</evidence>
<dbReference type="PANTHER" id="PTHR33841:SF6">
    <property type="entry name" value="TYPE II METHYLTRANSFERASE M.HINDII"/>
    <property type="match status" value="1"/>
</dbReference>
<evidence type="ECO:0000256" key="7">
    <source>
        <dbReference type="ARBA" id="ARBA00047942"/>
    </source>
</evidence>
<sequence>MGLDLGIIKEDNFQISKHYEDSLDILTKQKSGVFYTPKIIVQYIMENTLKKHDIVKNPYPKVLDISCGCGNFLLEAYDIIDDLIKQNIHELKQKYIKEYWDDDSIHNNIISNCIYGADVDKDAIEILKKSLKEKNNTFKHTKFNLYHCDSLKKTWEEKFDYIIGNPPYVGQKKLPTEYKNFLMKNYSKVYKDKSDLYYCFYQKIIELLNKDGVSSIITPRYFLESPSGKYLRSYIKENIYIDEILDFLGCNIFKNIGISACIVTLKKNSLGNSINIFRIINEDTNIENTKSIRYLVNSNEFENFTINQQALGEDWLIVNKKDQQLYKKIESKCNYKLKDIAISFQGIISGCDRAFILNKENEKIKNIDDKLLKPWVKNKHINKYIVSDSEYKLIYSNDIDDEAKYPIEINEFIGIYKEKLCNRRECKKEIRKWYELQWGREKYLFEQTKIMYPYKCKENRFAIDYNHNFCSADVYSFIIKENYKDEFSYEYLVGLLNSKIYNKYFKLTAKKISKKNYDYYPNKVMKIGIFKDYNYNKIESLSKFVIKQLKENKYENVQKSQDEIDKLIEDSLQVQSLI</sequence>
<evidence type="ECO:0000256" key="4">
    <source>
        <dbReference type="ARBA" id="ARBA00022691"/>
    </source>
</evidence>
<dbReference type="InterPro" id="IPR025931">
    <property type="entry name" value="TaqI_C"/>
</dbReference>
<dbReference type="PROSITE" id="PS00092">
    <property type="entry name" value="N6_MTASE"/>
    <property type="match status" value="1"/>
</dbReference>
<dbReference type="Pfam" id="PF12950">
    <property type="entry name" value="TaqI_C"/>
    <property type="match status" value="1"/>
</dbReference>
<evidence type="ECO:0000256" key="1">
    <source>
        <dbReference type="ARBA" id="ARBA00011900"/>
    </source>
</evidence>
<dbReference type="EMBL" id="JASKYM010000002">
    <property type="protein sequence ID" value="MDK2562993.1"/>
    <property type="molecule type" value="Genomic_DNA"/>
</dbReference>
<dbReference type="CDD" id="cd02440">
    <property type="entry name" value="AdoMet_MTases"/>
    <property type="match status" value="1"/>
</dbReference>
<feature type="domain" description="TaqI-like C-terminal specificity" evidence="9">
    <location>
        <begin position="404"/>
        <end position="520"/>
    </location>
</feature>
<keyword evidence="2" id="KW-0489">Methyltransferase</keyword>
<evidence type="ECO:0000313" key="10">
    <source>
        <dbReference type="EMBL" id="MDK2562993.1"/>
    </source>
</evidence>
<protein>
    <recommendedName>
        <fullName evidence="1">site-specific DNA-methyltransferase (adenine-specific)</fullName>
        <ecNumber evidence="1">2.1.1.72</ecNumber>
    </recommendedName>
</protein>
<accession>A0ABT7E7U4</accession>
<dbReference type="InterPro" id="IPR002052">
    <property type="entry name" value="DNA_methylase_N6_adenine_CS"/>
</dbReference>
<keyword evidence="5" id="KW-0680">Restriction system</keyword>
<evidence type="ECO:0000259" key="9">
    <source>
        <dbReference type="Pfam" id="PF12950"/>
    </source>
</evidence>
<evidence type="ECO:0000256" key="3">
    <source>
        <dbReference type="ARBA" id="ARBA00022679"/>
    </source>
</evidence>
<dbReference type="InterPro" id="IPR011639">
    <property type="entry name" value="MethylTrfase_TaqI-like_dom"/>
</dbReference>
<reference evidence="10 11" key="1">
    <citation type="submission" date="2023-05" db="EMBL/GenBank/DDBJ databases">
        <title>Rombocin, a short stable natural nisin variant, displays selective antimicrobial activity against Listeria monocytogenes and employs dual mode of action to kill target bacterial strains.</title>
        <authorList>
            <person name="Wambui J."/>
            <person name="Stephan R."/>
            <person name="Kuipers O.P."/>
        </authorList>
    </citation>
    <scope>NUCLEOTIDE SEQUENCE [LARGE SCALE GENOMIC DNA]</scope>
    <source>
        <strain evidence="10 11">RC002</strain>
    </source>
</reference>
<evidence type="ECO:0000256" key="2">
    <source>
        <dbReference type="ARBA" id="ARBA00022603"/>
    </source>
</evidence>
<keyword evidence="4" id="KW-0949">S-adenosyl-L-methionine</keyword>
<evidence type="ECO:0000256" key="5">
    <source>
        <dbReference type="ARBA" id="ARBA00022747"/>
    </source>
</evidence>
<dbReference type="InterPro" id="IPR050953">
    <property type="entry name" value="N4_N6_ade-DNA_methylase"/>
</dbReference>
<dbReference type="Pfam" id="PF07669">
    <property type="entry name" value="Eco57I"/>
    <property type="match status" value="1"/>
</dbReference>